<organism evidence="1">
    <name type="scientific">Kwoniella pini CBS 10737</name>
    <dbReference type="NCBI Taxonomy" id="1296096"/>
    <lineage>
        <taxon>Eukaryota</taxon>
        <taxon>Fungi</taxon>
        <taxon>Dikarya</taxon>
        <taxon>Basidiomycota</taxon>
        <taxon>Agaricomycotina</taxon>
        <taxon>Tremellomycetes</taxon>
        <taxon>Tremellales</taxon>
        <taxon>Cryptococcaceae</taxon>
        <taxon>Kwoniella</taxon>
    </lineage>
</organism>
<reference evidence="1" key="3">
    <citation type="submission" date="2016-07" db="EMBL/GenBank/DDBJ databases">
        <title>Evolution of pathogenesis and genome organization in the Tremellales.</title>
        <authorList>
            <person name="Cuomo C."/>
            <person name="Litvintseva A."/>
            <person name="Heitman J."/>
            <person name="Chen Y."/>
            <person name="Sun S."/>
            <person name="Springer D."/>
            <person name="Dromer F."/>
            <person name="Young S."/>
            <person name="Zeng Q."/>
            <person name="Chapman S."/>
            <person name="Gujja S."/>
            <person name="Saif S."/>
            <person name="Birren B."/>
        </authorList>
    </citation>
    <scope>NUCLEOTIDE SEQUENCE</scope>
    <source>
        <strain evidence="1">CBS 10737</strain>
    </source>
</reference>
<dbReference type="AlphaFoldDB" id="A0A1B9HTY0"/>
<dbReference type="RefSeq" id="XP_019007939.1">
    <property type="nucleotide sequence ID" value="XM_019158801.1"/>
</dbReference>
<proteinExistence type="predicted"/>
<gene>
    <name evidence="1" type="ORF">I206_07107</name>
    <name evidence="2" type="ORF">I206_106305</name>
</gene>
<evidence type="ECO:0000313" key="1">
    <source>
        <dbReference type="EMBL" id="OCF46720.1"/>
    </source>
</evidence>
<name>A0A1B9HTY0_9TREE</name>
<reference evidence="2" key="2">
    <citation type="submission" date="2013-07" db="EMBL/GenBank/DDBJ databases">
        <authorList>
            <consortium name="The Broad Institute Genome Sequencing Platform"/>
            <person name="Cuomo C."/>
            <person name="Litvintseva A."/>
            <person name="Chen Y."/>
            <person name="Heitman J."/>
            <person name="Sun S."/>
            <person name="Springer D."/>
            <person name="Dromer F."/>
            <person name="Young S.K."/>
            <person name="Zeng Q."/>
            <person name="Gargeya S."/>
            <person name="Fitzgerald M."/>
            <person name="Abouelleil A."/>
            <person name="Alvarado L."/>
            <person name="Berlin A.M."/>
            <person name="Chapman S.B."/>
            <person name="Dewar J."/>
            <person name="Goldberg J."/>
            <person name="Griggs A."/>
            <person name="Gujja S."/>
            <person name="Hansen M."/>
            <person name="Howarth C."/>
            <person name="Imamovic A."/>
            <person name="Larimer J."/>
            <person name="McCowan C."/>
            <person name="Murphy C."/>
            <person name="Pearson M."/>
            <person name="Priest M."/>
            <person name="Roberts A."/>
            <person name="Saif S."/>
            <person name="Shea T."/>
            <person name="Sykes S."/>
            <person name="Wortman J."/>
            <person name="Nusbaum C."/>
            <person name="Birren B."/>
        </authorList>
    </citation>
    <scope>NUCLEOTIDE SEQUENCE</scope>
    <source>
        <strain evidence="2">CBS 10737</strain>
    </source>
</reference>
<dbReference type="EMBL" id="KI894015">
    <property type="protein sequence ID" value="OCF46720.1"/>
    <property type="molecule type" value="Genomic_DNA"/>
</dbReference>
<protein>
    <submittedName>
        <fullName evidence="1">Uncharacterized protein</fullName>
    </submittedName>
</protein>
<sequence length="125" mass="13958">MFDMPWPHLDTVWLPIPSTKAYSARCCGALPSQSPLNVTGCTGIASAEISAAENDAIRYQINKEYLFALLIFGKSHNLIEKTDVASRVIVDDKPVTHAERQAYLKEQEQISGKNTTWQQLKAFFA</sequence>
<reference evidence="1" key="1">
    <citation type="submission" date="2013-07" db="EMBL/GenBank/DDBJ databases">
        <title>The Genome Sequence of Cryptococcus pinus CBS10737.</title>
        <authorList>
            <consortium name="The Broad Institute Genome Sequencing Platform"/>
            <person name="Cuomo C."/>
            <person name="Litvintseva A."/>
            <person name="Chen Y."/>
            <person name="Heitman J."/>
            <person name="Sun S."/>
            <person name="Springer D."/>
            <person name="Dromer F."/>
            <person name="Young S.K."/>
            <person name="Zeng Q."/>
            <person name="Gargeya S."/>
            <person name="Fitzgerald M."/>
            <person name="Abouelleil A."/>
            <person name="Alvarado L."/>
            <person name="Berlin A.M."/>
            <person name="Chapman S.B."/>
            <person name="Dewar J."/>
            <person name="Goldberg J."/>
            <person name="Griggs A."/>
            <person name="Gujja S."/>
            <person name="Hansen M."/>
            <person name="Howarth C."/>
            <person name="Imamovic A."/>
            <person name="Larimer J."/>
            <person name="McCowan C."/>
            <person name="Murphy C."/>
            <person name="Pearson M."/>
            <person name="Priest M."/>
            <person name="Roberts A."/>
            <person name="Saif S."/>
            <person name="Shea T."/>
            <person name="Sykes S."/>
            <person name="Wortman J."/>
            <person name="Nusbaum C."/>
            <person name="Birren B."/>
        </authorList>
    </citation>
    <scope>NUCLEOTIDE SEQUENCE [LARGE SCALE GENOMIC DNA]</scope>
    <source>
        <strain evidence="1">CBS 10737</strain>
    </source>
</reference>
<dbReference type="Proteomes" id="UP000094020">
    <property type="component" value="Chromosome 9"/>
</dbReference>
<evidence type="ECO:0000313" key="2">
    <source>
        <dbReference type="EMBL" id="WWC72343.1"/>
    </source>
</evidence>
<dbReference type="GeneID" id="30175476"/>
<keyword evidence="3" id="KW-1185">Reference proteome</keyword>
<accession>A0A1B9HTY0</accession>
<dbReference type="KEGG" id="kpin:30175476"/>
<dbReference type="EMBL" id="CP144527">
    <property type="protein sequence ID" value="WWC72343.1"/>
    <property type="molecule type" value="Genomic_DNA"/>
</dbReference>
<evidence type="ECO:0000313" key="3">
    <source>
        <dbReference type="Proteomes" id="UP000094020"/>
    </source>
</evidence>
<dbReference type="STRING" id="1296096.A0A1B9HTY0"/>
<reference evidence="2" key="4">
    <citation type="submission" date="2024-02" db="EMBL/GenBank/DDBJ databases">
        <title>Comparative genomics of Cryptococcus and Kwoniella reveals pathogenesis evolution and contrasting modes of karyotype evolution via chromosome fusion or intercentromeric recombination.</title>
        <authorList>
            <person name="Coelho M.A."/>
            <person name="David-Palma M."/>
            <person name="Shea T."/>
            <person name="Bowers K."/>
            <person name="McGinley-Smith S."/>
            <person name="Mohammad A.W."/>
            <person name="Gnirke A."/>
            <person name="Yurkov A.M."/>
            <person name="Nowrousian M."/>
            <person name="Sun S."/>
            <person name="Cuomo C.A."/>
            <person name="Heitman J."/>
        </authorList>
    </citation>
    <scope>NUCLEOTIDE SEQUENCE</scope>
    <source>
        <strain evidence="2">CBS 10737</strain>
    </source>
</reference>